<proteinExistence type="predicted"/>
<dbReference type="AlphaFoldDB" id="A0A239I9E7"/>
<evidence type="ECO:0000313" key="2">
    <source>
        <dbReference type="Proteomes" id="UP000198304"/>
    </source>
</evidence>
<keyword evidence="2" id="KW-1185">Reference proteome</keyword>
<sequence length="86" mass="9782">MSYCLKDMHLGQDLNVNGKGGLKMWTVVYMANTRDDAEYIEKILTKEGFLVKIKPISKNNDRGTCEVLVPRSEVEEAHTLLFHQGL</sequence>
<gene>
    <name evidence="1" type="ORF">SAMN05446037_102643</name>
</gene>
<evidence type="ECO:0008006" key="3">
    <source>
        <dbReference type="Google" id="ProtNLM"/>
    </source>
</evidence>
<protein>
    <recommendedName>
        <fullName evidence="3">Signal transducing protein</fullName>
    </recommendedName>
</protein>
<name>A0A239I9E7_9FIRM</name>
<dbReference type="EMBL" id="FZOJ01000026">
    <property type="protein sequence ID" value="SNS90121.1"/>
    <property type="molecule type" value="Genomic_DNA"/>
</dbReference>
<reference evidence="1 2" key="1">
    <citation type="submission" date="2017-06" db="EMBL/GenBank/DDBJ databases">
        <authorList>
            <person name="Kim H.J."/>
            <person name="Triplett B.A."/>
        </authorList>
    </citation>
    <scope>NUCLEOTIDE SEQUENCE [LARGE SCALE GENOMIC DNA]</scope>
    <source>
        <strain evidence="1 2">SCA</strain>
    </source>
</reference>
<organism evidence="1 2">
    <name type="scientific">Anaerovirgula multivorans</name>
    <dbReference type="NCBI Taxonomy" id="312168"/>
    <lineage>
        <taxon>Bacteria</taxon>
        <taxon>Bacillati</taxon>
        <taxon>Bacillota</taxon>
        <taxon>Clostridia</taxon>
        <taxon>Peptostreptococcales</taxon>
        <taxon>Natronincolaceae</taxon>
        <taxon>Anaerovirgula</taxon>
    </lineage>
</organism>
<accession>A0A239I9E7</accession>
<dbReference type="Proteomes" id="UP000198304">
    <property type="component" value="Unassembled WGS sequence"/>
</dbReference>
<evidence type="ECO:0000313" key="1">
    <source>
        <dbReference type="EMBL" id="SNS90121.1"/>
    </source>
</evidence>